<accession>A0A6A5YK99</accession>
<dbReference type="AlphaFoldDB" id="A0A6A5YK99"/>
<name>A0A6A5YK99_9PLEO</name>
<feature type="compositionally biased region" description="Basic and acidic residues" evidence="1">
    <location>
        <begin position="71"/>
        <end position="94"/>
    </location>
</feature>
<organism evidence="3 4">
    <name type="scientific">Lophiotrema nucula</name>
    <dbReference type="NCBI Taxonomy" id="690887"/>
    <lineage>
        <taxon>Eukaryota</taxon>
        <taxon>Fungi</taxon>
        <taxon>Dikarya</taxon>
        <taxon>Ascomycota</taxon>
        <taxon>Pezizomycotina</taxon>
        <taxon>Dothideomycetes</taxon>
        <taxon>Pleosporomycetidae</taxon>
        <taxon>Pleosporales</taxon>
        <taxon>Lophiotremataceae</taxon>
        <taxon>Lophiotrema</taxon>
    </lineage>
</organism>
<dbReference type="PANTHER" id="PTHR46411:SF2">
    <property type="entry name" value="AAA+ ATPASE DOMAIN-CONTAINING PROTEIN"/>
    <property type="match status" value="1"/>
</dbReference>
<feature type="domain" description="DUF7025" evidence="2">
    <location>
        <begin position="242"/>
        <end position="285"/>
    </location>
</feature>
<protein>
    <recommendedName>
        <fullName evidence="2">DUF7025 domain-containing protein</fullName>
    </recommendedName>
</protein>
<evidence type="ECO:0000313" key="4">
    <source>
        <dbReference type="Proteomes" id="UP000799770"/>
    </source>
</evidence>
<dbReference type="Proteomes" id="UP000799770">
    <property type="component" value="Unassembled WGS sequence"/>
</dbReference>
<dbReference type="InterPro" id="IPR054289">
    <property type="entry name" value="DUF7025"/>
</dbReference>
<gene>
    <name evidence="3" type="ORF">BDV96DRAFT_588564</name>
</gene>
<dbReference type="Pfam" id="PF22942">
    <property type="entry name" value="DUF7025"/>
    <property type="match status" value="1"/>
</dbReference>
<keyword evidence="4" id="KW-1185">Reference proteome</keyword>
<proteinExistence type="predicted"/>
<evidence type="ECO:0000313" key="3">
    <source>
        <dbReference type="EMBL" id="KAF2107679.1"/>
    </source>
</evidence>
<sequence>MTGSVNGASENGAQTLEQRYVTLEQKYIKVLEEKIELLEKLAAKDKSSDDATIELKSPTERKRSSMIVEPDWEKKEEYKKDEDKDGKTETNGEARDEDTDENPRIKLLDSRWDEKTGTFEEVPSKLPPKNKAPEPSFPFAFTWLRKFDIDRKYETTKATINSEALEALIKDTCRASSSSNFKTFAPNFDALVWAWDDLTEASHKDVPEEDDKKKQARKDLELLLDQVKASQELQGYFEKRASWIENKEISYDYLWTLFPPGEMVCSQVVFDHSQAFIAREYEFQNLPAVNGTNKEVFNLVCFLKRMFNWPFSYQL</sequence>
<evidence type="ECO:0000259" key="2">
    <source>
        <dbReference type="Pfam" id="PF22942"/>
    </source>
</evidence>
<dbReference type="OrthoDB" id="5413311at2759"/>
<feature type="region of interest" description="Disordered" evidence="1">
    <location>
        <begin position="41"/>
        <end position="104"/>
    </location>
</feature>
<dbReference type="PANTHER" id="PTHR46411">
    <property type="entry name" value="FAMILY ATPASE, PUTATIVE-RELATED"/>
    <property type="match status" value="1"/>
</dbReference>
<evidence type="ECO:0000256" key="1">
    <source>
        <dbReference type="SAM" id="MobiDB-lite"/>
    </source>
</evidence>
<dbReference type="EMBL" id="ML977352">
    <property type="protein sequence ID" value="KAF2107679.1"/>
    <property type="molecule type" value="Genomic_DNA"/>
</dbReference>
<reference evidence="3" key="1">
    <citation type="journal article" date="2020" name="Stud. Mycol.">
        <title>101 Dothideomycetes genomes: a test case for predicting lifestyles and emergence of pathogens.</title>
        <authorList>
            <person name="Haridas S."/>
            <person name="Albert R."/>
            <person name="Binder M."/>
            <person name="Bloem J."/>
            <person name="Labutti K."/>
            <person name="Salamov A."/>
            <person name="Andreopoulos B."/>
            <person name="Baker S."/>
            <person name="Barry K."/>
            <person name="Bills G."/>
            <person name="Bluhm B."/>
            <person name="Cannon C."/>
            <person name="Castanera R."/>
            <person name="Culley D."/>
            <person name="Daum C."/>
            <person name="Ezra D."/>
            <person name="Gonzalez J."/>
            <person name="Henrissat B."/>
            <person name="Kuo A."/>
            <person name="Liang C."/>
            <person name="Lipzen A."/>
            <person name="Lutzoni F."/>
            <person name="Magnuson J."/>
            <person name="Mondo S."/>
            <person name="Nolan M."/>
            <person name="Ohm R."/>
            <person name="Pangilinan J."/>
            <person name="Park H.-J."/>
            <person name="Ramirez L."/>
            <person name="Alfaro M."/>
            <person name="Sun H."/>
            <person name="Tritt A."/>
            <person name="Yoshinaga Y."/>
            <person name="Zwiers L.-H."/>
            <person name="Turgeon B."/>
            <person name="Goodwin S."/>
            <person name="Spatafora J."/>
            <person name="Crous P."/>
            <person name="Grigoriev I."/>
        </authorList>
    </citation>
    <scope>NUCLEOTIDE SEQUENCE</scope>
    <source>
        <strain evidence="3">CBS 627.86</strain>
    </source>
</reference>